<dbReference type="EMBL" id="BLXT01004646">
    <property type="protein sequence ID" value="GFO16100.1"/>
    <property type="molecule type" value="Genomic_DNA"/>
</dbReference>
<proteinExistence type="predicted"/>
<gene>
    <name evidence="2" type="ORF">PoB_004260500</name>
</gene>
<sequence>MEDDLGVNLSLNLIPDDVLASKLDHKRGKIFGDRRSRVKQRKELQKEKEHTKKSIPQEKSTSGKKRKREESTNANTGLGEDQDTASNTRDGIKKSKSTVVISSLFRKNPEVPVISKWVDCFRAI</sequence>
<protein>
    <submittedName>
        <fullName evidence="2">RNA helicase</fullName>
    </submittedName>
</protein>
<comment type="caution">
    <text evidence="2">The sequence shown here is derived from an EMBL/GenBank/DDBJ whole genome shotgun (WGS) entry which is preliminary data.</text>
</comment>
<accession>A0AAV4B9C0</accession>
<feature type="compositionally biased region" description="Basic and acidic residues" evidence="1">
    <location>
        <begin position="30"/>
        <end position="56"/>
    </location>
</feature>
<keyword evidence="2" id="KW-0347">Helicase</keyword>
<dbReference type="Proteomes" id="UP000735302">
    <property type="component" value="Unassembled WGS sequence"/>
</dbReference>
<dbReference type="GO" id="GO:0004386">
    <property type="term" value="F:helicase activity"/>
    <property type="evidence" value="ECO:0007669"/>
    <property type="project" value="UniProtKB-KW"/>
</dbReference>
<reference evidence="2 3" key="1">
    <citation type="journal article" date="2021" name="Elife">
        <title>Chloroplast acquisition without the gene transfer in kleptoplastic sea slugs, Plakobranchus ocellatus.</title>
        <authorList>
            <person name="Maeda T."/>
            <person name="Takahashi S."/>
            <person name="Yoshida T."/>
            <person name="Shimamura S."/>
            <person name="Takaki Y."/>
            <person name="Nagai Y."/>
            <person name="Toyoda A."/>
            <person name="Suzuki Y."/>
            <person name="Arimoto A."/>
            <person name="Ishii H."/>
            <person name="Satoh N."/>
            <person name="Nishiyama T."/>
            <person name="Hasebe M."/>
            <person name="Maruyama T."/>
            <person name="Minagawa J."/>
            <person name="Obokata J."/>
            <person name="Shigenobu S."/>
        </authorList>
    </citation>
    <scope>NUCLEOTIDE SEQUENCE [LARGE SCALE GENOMIC DNA]</scope>
</reference>
<dbReference type="AlphaFoldDB" id="A0AAV4B9C0"/>
<evidence type="ECO:0000313" key="3">
    <source>
        <dbReference type="Proteomes" id="UP000735302"/>
    </source>
</evidence>
<name>A0AAV4B9C0_9GAST</name>
<organism evidence="2 3">
    <name type="scientific">Plakobranchus ocellatus</name>
    <dbReference type="NCBI Taxonomy" id="259542"/>
    <lineage>
        <taxon>Eukaryota</taxon>
        <taxon>Metazoa</taxon>
        <taxon>Spiralia</taxon>
        <taxon>Lophotrochozoa</taxon>
        <taxon>Mollusca</taxon>
        <taxon>Gastropoda</taxon>
        <taxon>Heterobranchia</taxon>
        <taxon>Euthyneura</taxon>
        <taxon>Panpulmonata</taxon>
        <taxon>Sacoglossa</taxon>
        <taxon>Placobranchoidea</taxon>
        <taxon>Plakobranchidae</taxon>
        <taxon>Plakobranchus</taxon>
    </lineage>
</organism>
<feature type="region of interest" description="Disordered" evidence="1">
    <location>
        <begin position="24"/>
        <end position="93"/>
    </location>
</feature>
<keyword evidence="2" id="KW-0378">Hydrolase</keyword>
<keyword evidence="2" id="KW-0547">Nucleotide-binding</keyword>
<keyword evidence="2" id="KW-0067">ATP-binding</keyword>
<evidence type="ECO:0000313" key="2">
    <source>
        <dbReference type="EMBL" id="GFO16100.1"/>
    </source>
</evidence>
<keyword evidence="3" id="KW-1185">Reference proteome</keyword>
<evidence type="ECO:0000256" key="1">
    <source>
        <dbReference type="SAM" id="MobiDB-lite"/>
    </source>
</evidence>